<gene>
    <name evidence="8" type="ORF">SAMN05216466_102585</name>
</gene>
<evidence type="ECO:0000256" key="2">
    <source>
        <dbReference type="ARBA" id="ARBA00022475"/>
    </source>
</evidence>
<feature type="transmembrane region" description="Helical" evidence="6">
    <location>
        <begin position="148"/>
        <end position="168"/>
    </location>
</feature>
<dbReference type="InterPro" id="IPR051258">
    <property type="entry name" value="Diverse_Substrate_Transporter"/>
</dbReference>
<evidence type="ECO:0000256" key="5">
    <source>
        <dbReference type="ARBA" id="ARBA00023136"/>
    </source>
</evidence>
<feature type="transmembrane region" description="Helical" evidence="6">
    <location>
        <begin position="305"/>
        <end position="326"/>
    </location>
</feature>
<accession>A0A1G7SMX9</accession>
<dbReference type="Proteomes" id="UP000199706">
    <property type="component" value="Unassembled WGS sequence"/>
</dbReference>
<feature type="transmembrane region" description="Helical" evidence="6">
    <location>
        <begin position="55"/>
        <end position="77"/>
    </location>
</feature>
<evidence type="ECO:0000313" key="9">
    <source>
        <dbReference type="Proteomes" id="UP000199706"/>
    </source>
</evidence>
<name>A0A1G7SMX9_9BURK</name>
<dbReference type="PANTHER" id="PTHR42920">
    <property type="entry name" value="OS03G0707200 PROTEIN-RELATED"/>
    <property type="match status" value="1"/>
</dbReference>
<protein>
    <submittedName>
        <fullName evidence="8">EamA-like transporter family protein</fullName>
    </submittedName>
</protein>
<feature type="transmembrane region" description="Helical" evidence="6">
    <location>
        <begin position="117"/>
        <end position="136"/>
    </location>
</feature>
<proteinExistence type="predicted"/>
<feature type="transmembrane region" description="Helical" evidence="6">
    <location>
        <begin position="332"/>
        <end position="349"/>
    </location>
</feature>
<evidence type="ECO:0000313" key="8">
    <source>
        <dbReference type="EMBL" id="SDG24338.1"/>
    </source>
</evidence>
<feature type="transmembrane region" description="Helical" evidence="6">
    <location>
        <begin position="269"/>
        <end position="293"/>
    </location>
</feature>
<feature type="transmembrane region" description="Helical" evidence="6">
    <location>
        <begin position="242"/>
        <end position="263"/>
    </location>
</feature>
<feature type="domain" description="EamA" evidence="7">
    <location>
        <begin position="54"/>
        <end position="192"/>
    </location>
</feature>
<evidence type="ECO:0000256" key="4">
    <source>
        <dbReference type="ARBA" id="ARBA00022989"/>
    </source>
</evidence>
<keyword evidence="2" id="KW-1003">Cell membrane</keyword>
<feature type="transmembrane region" description="Helical" evidence="6">
    <location>
        <begin position="207"/>
        <end position="230"/>
    </location>
</feature>
<feature type="transmembrane region" description="Helical" evidence="6">
    <location>
        <begin position="175"/>
        <end position="195"/>
    </location>
</feature>
<reference evidence="8 9" key="1">
    <citation type="submission" date="2016-10" db="EMBL/GenBank/DDBJ databases">
        <authorList>
            <person name="de Groot N.N."/>
        </authorList>
    </citation>
    <scope>NUCLEOTIDE SEQUENCE [LARGE SCALE GENOMIC DNA]</scope>
    <source>
        <strain evidence="8 9">LMG 2247</strain>
    </source>
</reference>
<comment type="subcellular location">
    <subcellularLocation>
        <location evidence="1">Cell membrane</location>
        <topology evidence="1">Multi-pass membrane protein</topology>
    </subcellularLocation>
</comment>
<dbReference type="PANTHER" id="PTHR42920:SF14">
    <property type="entry name" value="TRANSPORTER, DRUG_METABOLITE EXPORTER FAMILY"/>
    <property type="match status" value="1"/>
</dbReference>
<dbReference type="InterPro" id="IPR000620">
    <property type="entry name" value="EamA_dom"/>
</dbReference>
<organism evidence="8 9">
    <name type="scientific">Paraburkholderia phenazinium</name>
    <dbReference type="NCBI Taxonomy" id="60549"/>
    <lineage>
        <taxon>Bacteria</taxon>
        <taxon>Pseudomonadati</taxon>
        <taxon>Pseudomonadota</taxon>
        <taxon>Betaproteobacteria</taxon>
        <taxon>Burkholderiales</taxon>
        <taxon>Burkholderiaceae</taxon>
        <taxon>Paraburkholderia</taxon>
    </lineage>
</organism>
<feature type="transmembrane region" description="Helical" evidence="6">
    <location>
        <begin position="83"/>
        <end position="101"/>
    </location>
</feature>
<evidence type="ECO:0000259" key="7">
    <source>
        <dbReference type="Pfam" id="PF00892"/>
    </source>
</evidence>
<keyword evidence="5 6" id="KW-0472">Membrane</keyword>
<dbReference type="EMBL" id="FNCJ01000002">
    <property type="protein sequence ID" value="SDG24338.1"/>
    <property type="molecule type" value="Genomic_DNA"/>
</dbReference>
<evidence type="ECO:0000256" key="1">
    <source>
        <dbReference type="ARBA" id="ARBA00004651"/>
    </source>
</evidence>
<evidence type="ECO:0000256" key="3">
    <source>
        <dbReference type="ARBA" id="ARBA00022692"/>
    </source>
</evidence>
<dbReference type="Pfam" id="PF00892">
    <property type="entry name" value="EamA"/>
    <property type="match status" value="1"/>
</dbReference>
<evidence type="ECO:0000256" key="6">
    <source>
        <dbReference type="SAM" id="Phobius"/>
    </source>
</evidence>
<dbReference type="AlphaFoldDB" id="A0A1G7SMX9"/>
<keyword evidence="4 6" id="KW-1133">Transmembrane helix</keyword>
<keyword evidence="3 6" id="KW-0812">Transmembrane</keyword>
<sequence>MTTYALVLVFHLFFEQSFMNKPLEPPVSLNLGRDATAAAAVPTPLVSAYGSYAKGVLCCLIATVSFGLMFPVMTSALTRVDPFTFTSLRYLVAGAAFLVLLQRREGTAALNLKGEPLVLAWLLGSIGFAGFGAFVFLGQQLAGRDGALTASIMMATQPMLGLLVNSVVRRVLPPLYSFLFILLSFCGVALVVTKGDIGGLLHAPQDYAANALIVVGALCWVIYTFGATFFKQWSPLRYTTMTIWLGLTTIIGLNLVLFAVHALPVPRLAALGAIVPHLLYMGFWAGFVGILSWNMGNRILTPLNGMLFMDVVPMTTFIASALAGVVATPVQIAGACMTGTALVLNNLYLRRRGRRLTRAFLKTPLELESRTASGKPGTGRHKA</sequence>
<dbReference type="GO" id="GO:0005886">
    <property type="term" value="C:plasma membrane"/>
    <property type="evidence" value="ECO:0007669"/>
    <property type="project" value="UniProtKB-SubCell"/>
</dbReference>